<dbReference type="EnsemblPlants" id="KRH50416">
    <property type="protein sequence ID" value="KRH50416"/>
    <property type="gene ID" value="GLYMA_07G221100"/>
</dbReference>
<dbReference type="AlphaFoldDB" id="A0A0R0J6K0"/>
<dbReference type="Proteomes" id="UP000008827">
    <property type="component" value="Chromosome 7"/>
</dbReference>
<dbReference type="PRINTS" id="PR00298">
    <property type="entry name" value="CHAPERONIN60"/>
</dbReference>
<dbReference type="ExpressionAtlas" id="A0A0R0J6K0">
    <property type="expression patterns" value="baseline and differential"/>
</dbReference>
<dbReference type="InterPro" id="IPR002423">
    <property type="entry name" value="Cpn60/GroEL/TCP-1"/>
</dbReference>
<gene>
    <name evidence="5" type="primary">LOC100786724</name>
    <name evidence="4" type="ORF">GLYMA_07G221100</name>
</gene>
<comment type="similarity">
    <text evidence="1 3">Belongs to the chaperonin (HSP60) family.</text>
</comment>
<dbReference type="PANTHER" id="PTHR45633">
    <property type="entry name" value="60 KDA HEAT SHOCK PROTEIN, MITOCHONDRIAL"/>
    <property type="match status" value="1"/>
</dbReference>
<protein>
    <submittedName>
        <fullName evidence="4 5">Uncharacterized protein</fullName>
    </submittedName>
</protein>
<name>A0A0R0J6K0_SOYBN</name>
<dbReference type="GO" id="GO:0005524">
    <property type="term" value="F:ATP binding"/>
    <property type="evidence" value="ECO:0007669"/>
    <property type="project" value="InterPro"/>
</dbReference>
<keyword evidence="6" id="KW-1185">Reference proteome</keyword>
<evidence type="ECO:0000256" key="2">
    <source>
        <dbReference type="ARBA" id="ARBA00023186"/>
    </source>
</evidence>
<dbReference type="InterPro" id="IPR001844">
    <property type="entry name" value="Cpn60/GroEL"/>
</dbReference>
<dbReference type="SUPFAM" id="SSF48592">
    <property type="entry name" value="GroEL equatorial domain-like"/>
    <property type="match status" value="2"/>
</dbReference>
<dbReference type="FunFam" id="3.50.7.10:FF:000001">
    <property type="entry name" value="60 kDa chaperonin"/>
    <property type="match status" value="1"/>
</dbReference>
<accession>A0A0R0J6K0</accession>
<evidence type="ECO:0000313" key="6">
    <source>
        <dbReference type="Proteomes" id="UP000008827"/>
    </source>
</evidence>
<dbReference type="Pfam" id="PF00118">
    <property type="entry name" value="Cpn60_TCP1"/>
    <property type="match status" value="2"/>
</dbReference>
<reference evidence="4" key="3">
    <citation type="submission" date="2018-07" db="EMBL/GenBank/DDBJ databases">
        <title>WGS assembly of Glycine max.</title>
        <authorList>
            <person name="Schmutz J."/>
            <person name="Cannon S."/>
            <person name="Schlueter J."/>
            <person name="Ma J."/>
            <person name="Mitros T."/>
            <person name="Nelson W."/>
            <person name="Hyten D."/>
            <person name="Song Q."/>
            <person name="Thelen J."/>
            <person name="Cheng J."/>
            <person name="Xu D."/>
            <person name="Hellsten U."/>
            <person name="May G."/>
            <person name="Yu Y."/>
            <person name="Sakurai T."/>
            <person name="Umezawa T."/>
            <person name="Bhattacharyya M."/>
            <person name="Sandhu D."/>
            <person name="Valliyodan B."/>
            <person name="Lindquist E."/>
            <person name="Peto M."/>
            <person name="Grant D."/>
            <person name="Shu S."/>
            <person name="Goodstein D."/>
            <person name="Barry K."/>
            <person name="Futrell-Griggs M."/>
            <person name="Abernathy B."/>
            <person name="Du J."/>
            <person name="Tian Z."/>
            <person name="Zhu L."/>
            <person name="Gill N."/>
            <person name="Joshi T."/>
            <person name="Libault M."/>
            <person name="Sethuraman A."/>
            <person name="Zhang X."/>
            <person name="Shinozaki K."/>
            <person name="Nguyen H."/>
            <person name="Wing R."/>
            <person name="Cregan P."/>
            <person name="Specht J."/>
            <person name="Grimwood J."/>
            <person name="Rokhsar D."/>
            <person name="Stacey G."/>
            <person name="Shoemaker R."/>
            <person name="Jackson S."/>
        </authorList>
    </citation>
    <scope>NUCLEOTIDE SEQUENCE</scope>
    <source>
        <tissue evidence="4">Callus</tissue>
    </source>
</reference>
<dbReference type="GO" id="GO:0042026">
    <property type="term" value="P:protein refolding"/>
    <property type="evidence" value="ECO:0007669"/>
    <property type="project" value="InterPro"/>
</dbReference>
<dbReference type="InterPro" id="IPR027409">
    <property type="entry name" value="GroEL-like_apical_dom_sf"/>
</dbReference>
<dbReference type="Gramene" id="KRH50416">
    <property type="protein sequence ID" value="KRH50416"/>
    <property type="gene ID" value="GLYMA_07G221100"/>
</dbReference>
<dbReference type="SUPFAM" id="SSF52029">
    <property type="entry name" value="GroEL apical domain-like"/>
    <property type="match status" value="1"/>
</dbReference>
<evidence type="ECO:0000256" key="1">
    <source>
        <dbReference type="ARBA" id="ARBA00006607"/>
    </source>
</evidence>
<evidence type="ECO:0000256" key="3">
    <source>
        <dbReference type="RuleBase" id="RU000418"/>
    </source>
</evidence>
<organism evidence="4">
    <name type="scientific">Glycine max</name>
    <name type="common">Soybean</name>
    <name type="synonym">Glycine hispida</name>
    <dbReference type="NCBI Taxonomy" id="3847"/>
    <lineage>
        <taxon>Eukaryota</taxon>
        <taxon>Viridiplantae</taxon>
        <taxon>Streptophyta</taxon>
        <taxon>Embryophyta</taxon>
        <taxon>Tracheophyta</taxon>
        <taxon>Spermatophyta</taxon>
        <taxon>Magnoliopsida</taxon>
        <taxon>eudicotyledons</taxon>
        <taxon>Gunneridae</taxon>
        <taxon>Pentapetalae</taxon>
        <taxon>rosids</taxon>
        <taxon>fabids</taxon>
        <taxon>Fabales</taxon>
        <taxon>Fabaceae</taxon>
        <taxon>Papilionoideae</taxon>
        <taxon>50 kb inversion clade</taxon>
        <taxon>NPAAA clade</taxon>
        <taxon>indigoferoid/millettioid clade</taxon>
        <taxon>Phaseoleae</taxon>
        <taxon>Glycine</taxon>
        <taxon>Glycine subgen. Soja</taxon>
    </lineage>
</organism>
<dbReference type="Gene3D" id="1.10.560.10">
    <property type="entry name" value="GroEL-like equatorial domain"/>
    <property type="match status" value="2"/>
</dbReference>
<dbReference type="InterPro" id="IPR027410">
    <property type="entry name" value="TCP-1-like_intermed_sf"/>
</dbReference>
<sequence length="418" mass="44663">MMALQLLDPLSFRMQLRMQVASKMNELAGDGTSTAIILARAMIESGLLAVAFGANPISLKKGMEKTVKELVKFLKERSVPVEGREHIRAVASISAGNDEYVGNLIAEAMEKIGSDGVISIESSSSSETSVIIEEGMKFDKGYMSPHFITNQEKSIVEFDWVKVLVTDQKISNVKEIVPLLEKAMQLSVPLLIIAEDITRQVLETLVVNKMQGLLRVAVVKCPGFGGAKKALLQDIALMTGADFLSGDLGLTLDGATSDQLGTALKVTITSNATTIIADPSMKAEIQARISQIKKDLSETDNANLSRKLSERIAKLSGGIAVIKALLEPAKSIATNAGVDGDIVVQKIRTHDWRIGYNAMTGTYEDLLNAGVADPSRVARCALQSAVSVAGAVLTTQAILVDKIKKTKPPVPLVPGITP</sequence>
<dbReference type="InterPro" id="IPR027413">
    <property type="entry name" value="GROEL-like_equatorial_sf"/>
</dbReference>
<reference evidence="4 5" key="1">
    <citation type="journal article" date="2010" name="Nature">
        <title>Genome sequence of the palaeopolyploid soybean.</title>
        <authorList>
            <person name="Schmutz J."/>
            <person name="Cannon S.B."/>
            <person name="Schlueter J."/>
            <person name="Ma J."/>
            <person name="Mitros T."/>
            <person name="Nelson W."/>
            <person name="Hyten D.L."/>
            <person name="Song Q."/>
            <person name="Thelen J.J."/>
            <person name="Cheng J."/>
            <person name="Xu D."/>
            <person name="Hellsten U."/>
            <person name="May G.D."/>
            <person name="Yu Y."/>
            <person name="Sakurai T."/>
            <person name="Umezawa T."/>
            <person name="Bhattacharyya M.K."/>
            <person name="Sandhu D."/>
            <person name="Valliyodan B."/>
            <person name="Lindquist E."/>
            <person name="Peto M."/>
            <person name="Grant D."/>
            <person name="Shu S."/>
            <person name="Goodstein D."/>
            <person name="Barry K."/>
            <person name="Futrell-Griggs M."/>
            <person name="Abernathy B."/>
            <person name="Du J."/>
            <person name="Tian Z."/>
            <person name="Zhu L."/>
            <person name="Gill N."/>
            <person name="Joshi T."/>
            <person name="Libault M."/>
            <person name="Sethuraman A."/>
            <person name="Zhang X.-C."/>
            <person name="Shinozaki K."/>
            <person name="Nguyen H.T."/>
            <person name="Wing R.A."/>
            <person name="Cregan P."/>
            <person name="Specht J."/>
            <person name="Grimwood J."/>
            <person name="Rokhsar D."/>
            <person name="Stacey G."/>
            <person name="Shoemaker R.C."/>
            <person name="Jackson S.A."/>
        </authorList>
    </citation>
    <scope>NUCLEOTIDE SEQUENCE</scope>
    <source>
        <strain evidence="5">cv. Williams 82</strain>
        <tissue evidence="4">Callus</tissue>
    </source>
</reference>
<evidence type="ECO:0000313" key="4">
    <source>
        <dbReference type="EMBL" id="KRH50416.1"/>
    </source>
</evidence>
<dbReference type="Gene3D" id="3.50.7.10">
    <property type="entry name" value="GroEL"/>
    <property type="match status" value="1"/>
</dbReference>
<dbReference type="GO" id="GO:0140662">
    <property type="term" value="F:ATP-dependent protein folding chaperone"/>
    <property type="evidence" value="ECO:0007669"/>
    <property type="project" value="InterPro"/>
</dbReference>
<proteinExistence type="inferred from homology"/>
<evidence type="ECO:0000313" key="5">
    <source>
        <dbReference type="EnsemblPlants" id="KRH50416"/>
    </source>
</evidence>
<dbReference type="NCBIfam" id="NF009487">
    <property type="entry name" value="PRK12849.1"/>
    <property type="match status" value="1"/>
</dbReference>
<keyword evidence="2" id="KW-0143">Chaperone</keyword>
<dbReference type="Gene3D" id="3.30.260.10">
    <property type="entry name" value="TCP-1-like chaperonin intermediate domain"/>
    <property type="match status" value="1"/>
</dbReference>
<dbReference type="EMBL" id="CM000840">
    <property type="protein sequence ID" value="KRH50416.1"/>
    <property type="molecule type" value="Genomic_DNA"/>
</dbReference>
<reference evidence="5" key="2">
    <citation type="submission" date="2018-02" db="UniProtKB">
        <authorList>
            <consortium name="EnsemblPlants"/>
        </authorList>
    </citation>
    <scope>IDENTIFICATION</scope>
    <source>
        <strain evidence="5">Williams 82</strain>
    </source>
</reference>